<comment type="caution">
    <text evidence="2">The sequence shown here is derived from an EMBL/GenBank/DDBJ whole genome shotgun (WGS) entry which is preliminary data.</text>
</comment>
<accession>A0AAE0CNW1</accession>
<dbReference type="Pfam" id="PF08414">
    <property type="entry name" value="NADPH_Ox"/>
    <property type="match status" value="1"/>
</dbReference>
<sequence length="108" mass="13022">MHNMIITDERYVTASIEDHMEAQTLEIEMMLDENTRFQQFLDRHKGIRDKDAHIALRNAKSVLNPSDLSRRRRLKVEKISRDELYEHWSKITDQSFDSHLQIFFYIVN</sequence>
<dbReference type="Proteomes" id="UP001280121">
    <property type="component" value="Unassembled WGS sequence"/>
</dbReference>
<gene>
    <name evidence="2" type="ORF">Ddye_011036</name>
</gene>
<dbReference type="Gene3D" id="1.10.238.10">
    <property type="entry name" value="EF-hand"/>
    <property type="match status" value="1"/>
</dbReference>
<evidence type="ECO:0000313" key="3">
    <source>
        <dbReference type="Proteomes" id="UP001280121"/>
    </source>
</evidence>
<dbReference type="GO" id="GO:0050664">
    <property type="term" value="F:oxidoreductase activity, acting on NAD(P)H, oxygen as acceptor"/>
    <property type="evidence" value="ECO:0007669"/>
    <property type="project" value="InterPro"/>
</dbReference>
<reference evidence="2" key="1">
    <citation type="journal article" date="2023" name="Plant J.">
        <title>Genome sequences and population genomics provide insights into the demographic history, inbreeding, and mutation load of two 'living fossil' tree species of Dipteronia.</title>
        <authorList>
            <person name="Feng Y."/>
            <person name="Comes H.P."/>
            <person name="Chen J."/>
            <person name="Zhu S."/>
            <person name="Lu R."/>
            <person name="Zhang X."/>
            <person name="Li P."/>
            <person name="Qiu J."/>
            <person name="Olsen K.M."/>
            <person name="Qiu Y."/>
        </authorList>
    </citation>
    <scope>NUCLEOTIDE SEQUENCE</scope>
    <source>
        <strain evidence="2">KIB01</strain>
    </source>
</reference>
<proteinExistence type="predicted"/>
<feature type="domain" description="NADPH oxidase Respiratory burst" evidence="1">
    <location>
        <begin position="68"/>
        <end position="98"/>
    </location>
</feature>
<dbReference type="GO" id="GO:0004601">
    <property type="term" value="F:peroxidase activity"/>
    <property type="evidence" value="ECO:0007669"/>
    <property type="project" value="InterPro"/>
</dbReference>
<evidence type="ECO:0000313" key="2">
    <source>
        <dbReference type="EMBL" id="KAK2657984.1"/>
    </source>
</evidence>
<protein>
    <recommendedName>
        <fullName evidence="1">NADPH oxidase Respiratory burst domain-containing protein</fullName>
    </recommendedName>
</protein>
<dbReference type="InterPro" id="IPR013623">
    <property type="entry name" value="NADPH_Ox"/>
</dbReference>
<organism evidence="2 3">
    <name type="scientific">Dipteronia dyeriana</name>
    <dbReference type="NCBI Taxonomy" id="168575"/>
    <lineage>
        <taxon>Eukaryota</taxon>
        <taxon>Viridiplantae</taxon>
        <taxon>Streptophyta</taxon>
        <taxon>Embryophyta</taxon>
        <taxon>Tracheophyta</taxon>
        <taxon>Spermatophyta</taxon>
        <taxon>Magnoliopsida</taxon>
        <taxon>eudicotyledons</taxon>
        <taxon>Gunneridae</taxon>
        <taxon>Pentapetalae</taxon>
        <taxon>rosids</taxon>
        <taxon>malvids</taxon>
        <taxon>Sapindales</taxon>
        <taxon>Sapindaceae</taxon>
        <taxon>Hippocastanoideae</taxon>
        <taxon>Acereae</taxon>
        <taxon>Dipteronia</taxon>
    </lineage>
</organism>
<name>A0AAE0CNW1_9ROSI</name>
<dbReference type="AlphaFoldDB" id="A0AAE0CNW1"/>
<keyword evidence="3" id="KW-1185">Reference proteome</keyword>
<evidence type="ECO:0000259" key="1">
    <source>
        <dbReference type="Pfam" id="PF08414"/>
    </source>
</evidence>
<dbReference type="EMBL" id="JANJYI010000003">
    <property type="protein sequence ID" value="KAK2657984.1"/>
    <property type="molecule type" value="Genomic_DNA"/>
</dbReference>